<sequence>MEKDIRWIQRLDNFQKAVNLLLEVESMDLGELSQLEKEGIVQRFEYTLELGWKTLKDKMESDGLILDRISPKVVLKEAFQTKYIDQIDIWMEMINDRNLLSHSYDLETFESVIPDIQSIYTPLLATLAKNLSETQ</sequence>
<reference evidence="1 2" key="1">
    <citation type="submission" date="2023-08" db="EMBL/GenBank/DDBJ databases">
        <title>Draft genome sequence of Algoriphagus taiwanensis.</title>
        <authorList>
            <person name="Takatani N."/>
            <person name="Hosokawa M."/>
            <person name="Sawabe T."/>
        </authorList>
    </citation>
    <scope>NUCLEOTIDE SEQUENCE [LARGE SCALE GENOMIC DNA]</scope>
    <source>
        <strain evidence="1 2">JCM 19755</strain>
    </source>
</reference>
<dbReference type="SUPFAM" id="SSF81593">
    <property type="entry name" value="Nucleotidyltransferase substrate binding subunit/domain"/>
    <property type="match status" value="1"/>
</dbReference>
<organism evidence="1 2">
    <name type="scientific">Algoriphagus taiwanensis</name>
    <dbReference type="NCBI Taxonomy" id="1445656"/>
    <lineage>
        <taxon>Bacteria</taxon>
        <taxon>Pseudomonadati</taxon>
        <taxon>Bacteroidota</taxon>
        <taxon>Cytophagia</taxon>
        <taxon>Cytophagales</taxon>
        <taxon>Cyclobacteriaceae</taxon>
        <taxon>Algoriphagus</taxon>
    </lineage>
</organism>
<comment type="caution">
    <text evidence="1">The sequence shown here is derived from an EMBL/GenBank/DDBJ whole genome shotgun (WGS) entry which is preliminary data.</text>
</comment>
<evidence type="ECO:0000313" key="2">
    <source>
        <dbReference type="Proteomes" id="UP001307705"/>
    </source>
</evidence>
<dbReference type="Gene3D" id="1.20.120.330">
    <property type="entry name" value="Nucleotidyltransferases domain 2"/>
    <property type="match status" value="1"/>
</dbReference>
<protein>
    <submittedName>
        <fullName evidence="1">Nucleotidyltransferase substrate binding protein</fullName>
    </submittedName>
</protein>
<name>A0ABQ6PWM3_9BACT</name>
<proteinExistence type="predicted"/>
<gene>
    <name evidence="1" type="ORF">Ataiwa_06320</name>
</gene>
<dbReference type="Pfam" id="PF08780">
    <property type="entry name" value="NTase_sub_bind"/>
    <property type="match status" value="1"/>
</dbReference>
<dbReference type="Proteomes" id="UP001307705">
    <property type="component" value="Unassembled WGS sequence"/>
</dbReference>
<dbReference type="NCBIfam" id="TIGR01987">
    <property type="entry name" value="HI0074"/>
    <property type="match status" value="1"/>
</dbReference>
<dbReference type="InterPro" id="IPR010235">
    <property type="entry name" value="HepT"/>
</dbReference>
<evidence type="ECO:0000313" key="1">
    <source>
        <dbReference type="EMBL" id="GMQ32360.1"/>
    </source>
</evidence>
<keyword evidence="2" id="KW-1185">Reference proteome</keyword>
<accession>A0ABQ6PWM3</accession>
<dbReference type="EMBL" id="BTPE01000002">
    <property type="protein sequence ID" value="GMQ32360.1"/>
    <property type="molecule type" value="Genomic_DNA"/>
</dbReference>